<dbReference type="InterPro" id="IPR027417">
    <property type="entry name" value="P-loop_NTPase"/>
</dbReference>
<evidence type="ECO:0000256" key="2">
    <source>
        <dbReference type="ARBA" id="ARBA00024341"/>
    </source>
</evidence>
<dbReference type="STRING" id="3983.A0A2C9UXN8"/>
<dbReference type="SMART" id="SM00015">
    <property type="entry name" value="IQ"/>
    <property type="match status" value="2"/>
</dbReference>
<dbReference type="OrthoDB" id="671489at2759"/>
<keyword evidence="6" id="KW-1185">Reference proteome</keyword>
<accession>A0A2C9UXN8</accession>
<dbReference type="PANTHER" id="PTHR32295">
    <property type="entry name" value="IQ-DOMAIN 5-RELATED"/>
    <property type="match status" value="1"/>
</dbReference>
<evidence type="ECO:0000256" key="4">
    <source>
        <dbReference type="SAM" id="MobiDB-lite"/>
    </source>
</evidence>
<sequence length="438" mass="48872">MGTSGKWLMSLITLKKLPPTDFGKQSDNKGKKKWRLWRSSSEGSIPSSSKELKRVHVASSESSLVLDHEFAAAMATVVRAPPRDFMVVKQEWAAIRIQTAFRGLLARRALRALKAVVRIQAIFRGRQVRKQAAVTLRCMEALVRVQARMRAQGARMSSEAQASQKLLDEYNNVDPTKQAEQGWCDSLGTVDEVRAKLQLRQEGAIKRERAIAYALSQQQSRSCASPARRTNKSASAIKNQKLDNSSPGWSWLERWMAAKPWENRLMEETHTVLSETSFSRKSEDKIANISSYPSIHDSVKVIRNNVSTRILAKPPVVGQQSTRSSSAPSSESLYDESSDCTSSTSVSPIPLSSNTIVVDKGEESCNRNPTYMNLTESTKAKQKGCRHVMEDQFHMLSMPLSNGDAKGSAGSNPSFKVCRDLYPPIPLGRHDELRNRRH</sequence>
<dbReference type="Gene3D" id="1.20.5.190">
    <property type="match status" value="1"/>
</dbReference>
<evidence type="ECO:0000313" key="5">
    <source>
        <dbReference type="EMBL" id="OAY36486.1"/>
    </source>
</evidence>
<proteinExistence type="inferred from homology"/>
<dbReference type="AlphaFoldDB" id="A0A2C9UXN8"/>
<gene>
    <name evidence="5" type="ORF">MANES_11G024600v8</name>
</gene>
<dbReference type="SUPFAM" id="SSF52540">
    <property type="entry name" value="P-loop containing nucleoside triphosphate hydrolases"/>
    <property type="match status" value="1"/>
</dbReference>
<dbReference type="GO" id="GO:0005516">
    <property type="term" value="F:calmodulin binding"/>
    <property type="evidence" value="ECO:0007669"/>
    <property type="project" value="UniProtKB-KW"/>
</dbReference>
<dbReference type="Gramene" id="Manes.11G024600.1.v8.1">
    <property type="protein sequence ID" value="Manes.11G024600.1.v8.1.CDS"/>
    <property type="gene ID" value="Manes.11G024600.v8.1"/>
</dbReference>
<dbReference type="OMA" id="SHSMQRN"/>
<evidence type="ECO:0000313" key="6">
    <source>
        <dbReference type="Proteomes" id="UP000091857"/>
    </source>
</evidence>
<feature type="region of interest" description="Disordered" evidence="4">
    <location>
        <begin position="313"/>
        <end position="347"/>
    </location>
</feature>
<dbReference type="EMBL" id="CM004397">
    <property type="protein sequence ID" value="OAY36486.1"/>
    <property type="molecule type" value="Genomic_DNA"/>
</dbReference>
<dbReference type="PROSITE" id="PS50096">
    <property type="entry name" value="IQ"/>
    <property type="match status" value="2"/>
</dbReference>
<evidence type="ECO:0000256" key="3">
    <source>
        <dbReference type="ARBA" id="ARBA00045534"/>
    </source>
</evidence>
<name>A0A2C9UXN8_MANES</name>
<organism evidence="5 6">
    <name type="scientific">Manihot esculenta</name>
    <name type="common">Cassava</name>
    <name type="synonym">Jatropha manihot</name>
    <dbReference type="NCBI Taxonomy" id="3983"/>
    <lineage>
        <taxon>Eukaryota</taxon>
        <taxon>Viridiplantae</taxon>
        <taxon>Streptophyta</taxon>
        <taxon>Embryophyta</taxon>
        <taxon>Tracheophyta</taxon>
        <taxon>Spermatophyta</taxon>
        <taxon>Magnoliopsida</taxon>
        <taxon>eudicotyledons</taxon>
        <taxon>Gunneridae</taxon>
        <taxon>Pentapetalae</taxon>
        <taxon>rosids</taxon>
        <taxon>fabids</taxon>
        <taxon>Malpighiales</taxon>
        <taxon>Euphorbiaceae</taxon>
        <taxon>Crotonoideae</taxon>
        <taxon>Manihoteae</taxon>
        <taxon>Manihot</taxon>
    </lineage>
</organism>
<evidence type="ECO:0008006" key="7">
    <source>
        <dbReference type="Google" id="ProtNLM"/>
    </source>
</evidence>
<dbReference type="PANTHER" id="PTHR32295:SF126">
    <property type="entry name" value="PROTEIN IQ-DOMAIN 8"/>
    <property type="match status" value="1"/>
</dbReference>
<dbReference type="Proteomes" id="UP000091857">
    <property type="component" value="Chromosome 11"/>
</dbReference>
<protein>
    <recommendedName>
        <fullName evidence="7">DUF4005 domain-containing protein</fullName>
    </recommendedName>
</protein>
<dbReference type="InterPro" id="IPR000048">
    <property type="entry name" value="IQ_motif_EF-hand-BS"/>
</dbReference>
<keyword evidence="1" id="KW-0112">Calmodulin-binding</keyword>
<comment type="function">
    <text evidence="3">May be involved in cooperative interactions with calmodulins or calmodulin-like proteins. Recruits calmodulin proteins to microtubules, thus being a potential scaffold in cellular signaling and trafficking. May associate with nucleic acids and regulate gene expression at the transcriptional or post-transcriptional level.</text>
</comment>
<evidence type="ECO:0000256" key="1">
    <source>
        <dbReference type="ARBA" id="ARBA00022860"/>
    </source>
</evidence>
<feature type="compositionally biased region" description="Low complexity" evidence="4">
    <location>
        <begin position="321"/>
        <end position="332"/>
    </location>
</feature>
<dbReference type="Pfam" id="PF00612">
    <property type="entry name" value="IQ"/>
    <property type="match status" value="2"/>
</dbReference>
<reference evidence="6" key="1">
    <citation type="journal article" date="2016" name="Nat. Biotechnol.">
        <title>Sequencing wild and cultivated cassava and related species reveals extensive interspecific hybridization and genetic diversity.</title>
        <authorList>
            <person name="Bredeson J.V."/>
            <person name="Lyons J.B."/>
            <person name="Prochnik S.E."/>
            <person name="Wu G.A."/>
            <person name="Ha C.M."/>
            <person name="Edsinger-Gonzales E."/>
            <person name="Grimwood J."/>
            <person name="Schmutz J."/>
            <person name="Rabbi I.Y."/>
            <person name="Egesi C."/>
            <person name="Nauluvula P."/>
            <person name="Lebot V."/>
            <person name="Ndunguru J."/>
            <person name="Mkamilo G."/>
            <person name="Bart R.S."/>
            <person name="Setter T.L."/>
            <person name="Gleadow R.M."/>
            <person name="Kulakow P."/>
            <person name="Ferguson M.E."/>
            <person name="Rounsley S."/>
            <person name="Rokhsar D.S."/>
        </authorList>
    </citation>
    <scope>NUCLEOTIDE SEQUENCE [LARGE SCALE GENOMIC DNA]</scope>
    <source>
        <strain evidence="6">cv. AM560-2</strain>
    </source>
</reference>
<comment type="similarity">
    <text evidence="2">Belongs to the IQD family.</text>
</comment>
<comment type="caution">
    <text evidence="5">The sequence shown here is derived from an EMBL/GenBank/DDBJ whole genome shotgun (WGS) entry which is preliminary data.</text>
</comment>